<evidence type="ECO:0000313" key="2">
    <source>
        <dbReference type="EMBL" id="KRY19207.1"/>
    </source>
</evidence>
<comment type="caution">
    <text evidence="2">The sequence shown here is derived from an EMBL/GenBank/DDBJ whole genome shotgun (WGS) entry which is preliminary data.</text>
</comment>
<sequence length="61" mass="6759">MNMPNGIPVSMKELHSISCEALEKNSNGTTAINAPAIQSDQYKSTVRQKHTENECLKNKNL</sequence>
<protein>
    <submittedName>
        <fullName evidence="2">Uncharacterized protein</fullName>
    </submittedName>
</protein>
<dbReference type="STRING" id="990121.A0A0V1A2X1"/>
<feature type="region of interest" description="Disordered" evidence="1">
    <location>
        <begin position="42"/>
        <end position="61"/>
    </location>
</feature>
<evidence type="ECO:0000313" key="3">
    <source>
        <dbReference type="Proteomes" id="UP000054783"/>
    </source>
</evidence>
<reference evidence="2 3" key="1">
    <citation type="submission" date="2015-01" db="EMBL/GenBank/DDBJ databases">
        <title>Evolution of Trichinella species and genotypes.</title>
        <authorList>
            <person name="Korhonen P.K."/>
            <person name="Edoardo P."/>
            <person name="Giuseppe L.R."/>
            <person name="Gasser R.B."/>
        </authorList>
    </citation>
    <scope>NUCLEOTIDE SEQUENCE [LARGE SCALE GENOMIC DNA]</scope>
    <source>
        <strain evidence="2">ISS2496</strain>
    </source>
</reference>
<proteinExistence type="predicted"/>
<dbReference type="AlphaFoldDB" id="A0A0V1A2X1"/>
<gene>
    <name evidence="2" type="ORF">T12_3588</name>
</gene>
<evidence type="ECO:0000256" key="1">
    <source>
        <dbReference type="SAM" id="MobiDB-lite"/>
    </source>
</evidence>
<name>A0A0V1A2X1_9BILA</name>
<keyword evidence="3" id="KW-1185">Reference proteome</keyword>
<dbReference type="Proteomes" id="UP000054783">
    <property type="component" value="Unassembled WGS sequence"/>
</dbReference>
<feature type="compositionally biased region" description="Basic and acidic residues" evidence="1">
    <location>
        <begin position="49"/>
        <end position="61"/>
    </location>
</feature>
<dbReference type="EMBL" id="JYDQ01000038">
    <property type="protein sequence ID" value="KRY19207.1"/>
    <property type="molecule type" value="Genomic_DNA"/>
</dbReference>
<organism evidence="2 3">
    <name type="scientific">Trichinella patagoniensis</name>
    <dbReference type="NCBI Taxonomy" id="990121"/>
    <lineage>
        <taxon>Eukaryota</taxon>
        <taxon>Metazoa</taxon>
        <taxon>Ecdysozoa</taxon>
        <taxon>Nematoda</taxon>
        <taxon>Enoplea</taxon>
        <taxon>Dorylaimia</taxon>
        <taxon>Trichinellida</taxon>
        <taxon>Trichinellidae</taxon>
        <taxon>Trichinella</taxon>
    </lineage>
</organism>
<accession>A0A0V1A2X1</accession>